<dbReference type="GO" id="GO:0016810">
    <property type="term" value="F:hydrolase activity, acting on carbon-nitrogen (but not peptide) bonds"/>
    <property type="evidence" value="ECO:0007669"/>
    <property type="project" value="InterPro"/>
</dbReference>
<gene>
    <name evidence="5" type="ORF">AZ78_2478</name>
</gene>
<organism evidence="5 6">
    <name type="scientific">Lysobacter capsici AZ78</name>
    <dbReference type="NCBI Taxonomy" id="1444315"/>
    <lineage>
        <taxon>Bacteria</taxon>
        <taxon>Pseudomonadati</taxon>
        <taxon>Pseudomonadota</taxon>
        <taxon>Gammaproteobacteria</taxon>
        <taxon>Lysobacterales</taxon>
        <taxon>Lysobacteraceae</taxon>
        <taxon>Lysobacter</taxon>
    </lineage>
</organism>
<dbReference type="Gene3D" id="1.20.58.520">
    <property type="entry name" value="Amidohydrolase"/>
    <property type="match status" value="1"/>
</dbReference>
<name>A0A120AGQ1_9GAMM</name>
<reference evidence="5 6" key="1">
    <citation type="journal article" date="2014" name="Genome Announc.">
        <title>Draft Genome Sequence of Lysobacter capsici AZ78, a Bacterium Antagonistic to Plant-Pathogenic Oomycetes.</title>
        <authorList>
            <person name="Puopolo G."/>
            <person name="Sonego P."/>
            <person name="Engelen K."/>
            <person name="Pertot I."/>
        </authorList>
    </citation>
    <scope>NUCLEOTIDE SEQUENCE [LARGE SCALE GENOMIC DNA]</scope>
    <source>
        <strain evidence="5 6">AZ78</strain>
    </source>
</reference>
<evidence type="ECO:0000313" key="5">
    <source>
        <dbReference type="EMBL" id="KWS04928.1"/>
    </source>
</evidence>
<protein>
    <submittedName>
        <fullName evidence="5">TolB protein</fullName>
    </submittedName>
</protein>
<dbReference type="Gene3D" id="3.40.50.10910">
    <property type="entry name" value="Amidohydrolase"/>
    <property type="match status" value="1"/>
</dbReference>
<dbReference type="SUPFAM" id="SSF51556">
    <property type="entry name" value="Metallo-dependent hydrolases"/>
    <property type="match status" value="1"/>
</dbReference>
<dbReference type="EMBL" id="JAJA02000001">
    <property type="protein sequence ID" value="KWS04928.1"/>
    <property type="molecule type" value="Genomic_DNA"/>
</dbReference>
<feature type="chain" id="PRO_5007163665" evidence="3">
    <location>
        <begin position="26"/>
        <end position="1175"/>
    </location>
</feature>
<dbReference type="SUPFAM" id="SSF82171">
    <property type="entry name" value="DPP6 N-terminal domain-like"/>
    <property type="match status" value="2"/>
</dbReference>
<dbReference type="InterPro" id="IPR032466">
    <property type="entry name" value="Metal_Hydrolase"/>
</dbReference>
<proteinExistence type="inferred from homology"/>
<evidence type="ECO:0000256" key="2">
    <source>
        <dbReference type="SAM" id="MobiDB-lite"/>
    </source>
</evidence>
<evidence type="ECO:0000256" key="3">
    <source>
        <dbReference type="SAM" id="SignalP"/>
    </source>
</evidence>
<dbReference type="AlphaFoldDB" id="A0A120AGQ1"/>
<feature type="compositionally biased region" description="Basic and acidic residues" evidence="2">
    <location>
        <begin position="36"/>
        <end position="55"/>
    </location>
</feature>
<dbReference type="InterPro" id="IPR011659">
    <property type="entry name" value="WD40"/>
</dbReference>
<dbReference type="InterPro" id="IPR006680">
    <property type="entry name" value="Amidohydro-rel"/>
</dbReference>
<dbReference type="RefSeq" id="WP_235592213.1">
    <property type="nucleotide sequence ID" value="NZ_JAJA02000001.1"/>
</dbReference>
<evidence type="ECO:0000256" key="1">
    <source>
        <dbReference type="ARBA" id="ARBA00009820"/>
    </source>
</evidence>
<dbReference type="PANTHER" id="PTHR36842">
    <property type="entry name" value="PROTEIN TOLB HOMOLOG"/>
    <property type="match status" value="1"/>
</dbReference>
<evidence type="ECO:0000313" key="6">
    <source>
        <dbReference type="Proteomes" id="UP000023435"/>
    </source>
</evidence>
<sequence length="1175" mass="128098">MPTHRLLVLALASALAAVSATAAHAQTPPQPAPQDKSGDAKQGDDNQAGDKKNGDKPAAQLEQDALKPAGADPARASARTARGVGKGVGKGEDKDEDEKKWDVNAAHGPTKSIAFDTDEGTWMDLDVSPDGRQIAFTLLGDIYLLPIRGGQARRITSGPAWDVQPRFSPDGREIAFTSDRGGGNNLWRMKADGSNATAVTKEDFRLLNNPAWTPDGQFLIGRKHFTGERSLGAGELWIYHAAGGGGGLQLTKQKNDQQDLGEPAVSPDGRYVYYSEDVSGGPTFQYNKDPHGTIYAIKRLDRQSGKSATVIDTGGGAVRPQPSPDGKSLAFVKRIREKSVLHVLDLASGEARPVWDGLSHDMQEAWAIFGPYANFNWTPDSKSVVIWAQGKLWRVSIADGKHEQIPFAAKVEQTVAEPLRFEHKLEEGRFAPKMIRDVATSADGKTLIFHAVGQLWRKRLPDGKPERLTGNDNLYEYQPSFSADGGKLLYTTWSDEALSAIYVTGAGGGGSKRLTQEKGFYYGPRFSPDARRIVYAKTGGGGLTGSLWSVDRGIYVMNADGSRPVRVATSGESPQFSADGSRVYYLTGSGLKKKLMSVGLNGEDEREVFNLKYVDSVSISPDGKWVAFTELFNAYVAPLMTAGTSVELSKDSKALPVAPVSADVGSYLHWSADSKSLHWMVGNQYYSRPLNQAFAFLPGAPATPAKPSADERGIPVGLDVPVYAPSDTVAFTHARVVTMRDAEKNQEVIEDGTVVVRGDQIVAVGPSASVSVPAGARSIDASGKTILPGYIDVHAHAAHFGQGVVPQQNWAYYTNLAFGITTMHDPSATTEFVFSEAELLKAGKMVGPRVFSTGTILYGADGDFKAVINSIDDARSHLRRMKANGAFSVKSYNQPRREQHQQINQAARELNMLVVEEGGSTFNHNLPMILDGATGIEHNIPVAPLYKDVVELWRQTDVRNTPTLVVSYGGLSGEYWWYARDNVWEDKKLNRFFPRETLDARSIRRETAPDWDYWHIQVAKSVKKLRDAGIKIQVGGHGQLQGLSANWEIWMLTQGGMSNFEALRAATIDGADYLGMSRQLGSLETGKKADLVVLNSNPLENIRATIDTRYVMVDGRLFDVDADMAELGNQAEKAPNFYWQRHRDGRTFGTEFGPTSVCHCPKGHGPHEAHDHDEE</sequence>
<accession>A0A120AGQ1</accession>
<feature type="region of interest" description="Disordered" evidence="2">
    <location>
        <begin position="22"/>
        <end position="99"/>
    </location>
</feature>
<keyword evidence="6" id="KW-1185">Reference proteome</keyword>
<dbReference type="PANTHER" id="PTHR36842:SF1">
    <property type="entry name" value="PROTEIN TOLB"/>
    <property type="match status" value="1"/>
</dbReference>
<dbReference type="Pfam" id="PF26549">
    <property type="entry name" value="Tricorn_N"/>
    <property type="match status" value="1"/>
</dbReference>
<dbReference type="Gene3D" id="2.120.10.30">
    <property type="entry name" value="TolB, C-terminal domain"/>
    <property type="match status" value="3"/>
</dbReference>
<dbReference type="SUPFAM" id="SSF51338">
    <property type="entry name" value="Composite domain of metallo-dependent hydrolases"/>
    <property type="match status" value="1"/>
</dbReference>
<comment type="caution">
    <text evidence="5">The sequence shown here is derived from an EMBL/GenBank/DDBJ whole genome shotgun (WGS) entry which is preliminary data.</text>
</comment>
<feature type="domain" description="Amidohydrolase-related" evidence="4">
    <location>
        <begin position="785"/>
        <end position="1117"/>
    </location>
</feature>
<dbReference type="Proteomes" id="UP000023435">
    <property type="component" value="Unassembled WGS sequence"/>
</dbReference>
<dbReference type="InterPro" id="IPR011059">
    <property type="entry name" value="Metal-dep_hydrolase_composite"/>
</dbReference>
<dbReference type="Pfam" id="PF01979">
    <property type="entry name" value="Amidohydro_1"/>
    <property type="match status" value="1"/>
</dbReference>
<dbReference type="Gene3D" id="3.30.110.90">
    <property type="entry name" value="Amidohydrolase"/>
    <property type="match status" value="1"/>
</dbReference>
<dbReference type="Pfam" id="PF07676">
    <property type="entry name" value="PD40"/>
    <property type="match status" value="2"/>
</dbReference>
<dbReference type="Gene3D" id="2.30.40.10">
    <property type="entry name" value="Urease, subunit C, domain 1"/>
    <property type="match status" value="1"/>
</dbReference>
<evidence type="ECO:0000259" key="4">
    <source>
        <dbReference type="Pfam" id="PF01979"/>
    </source>
</evidence>
<dbReference type="InterPro" id="IPR011042">
    <property type="entry name" value="6-blade_b-propeller_TolB-like"/>
</dbReference>
<comment type="similarity">
    <text evidence="1">Belongs to the TolB family.</text>
</comment>
<feature type="signal peptide" evidence="3">
    <location>
        <begin position="1"/>
        <end position="25"/>
    </location>
</feature>
<feature type="compositionally biased region" description="Basic and acidic residues" evidence="2">
    <location>
        <begin position="89"/>
        <end position="99"/>
    </location>
</feature>
<keyword evidence="3" id="KW-0732">Signal</keyword>